<dbReference type="eggNOG" id="COG1088">
    <property type="taxonomic scope" value="Bacteria"/>
</dbReference>
<dbReference type="CDD" id="cd05246">
    <property type="entry name" value="dTDP_GD_SDR_e"/>
    <property type="match status" value="1"/>
</dbReference>
<keyword evidence="11" id="KW-1185">Reference proteome</keyword>
<dbReference type="AlphaFoldDB" id="A0A081LAP2"/>
<organism evidence="10 11">
    <name type="scientific">Bacillus zhangzhouensis</name>
    <dbReference type="NCBI Taxonomy" id="1178540"/>
    <lineage>
        <taxon>Bacteria</taxon>
        <taxon>Bacillati</taxon>
        <taxon>Bacillota</taxon>
        <taxon>Bacilli</taxon>
        <taxon>Bacillales</taxon>
        <taxon>Bacillaceae</taxon>
        <taxon>Bacillus</taxon>
    </lineage>
</organism>
<dbReference type="NCBIfam" id="TIGR01181">
    <property type="entry name" value="dTDP_gluc_dehyt"/>
    <property type="match status" value="1"/>
</dbReference>
<accession>A0A081LAP2</accession>
<dbReference type="RefSeq" id="WP_034322047.1">
    <property type="nucleotide sequence ID" value="NZ_JAVIKA010000001.1"/>
</dbReference>
<keyword evidence="7 8" id="KW-0456">Lyase</keyword>
<feature type="domain" description="NAD(P)-binding" evidence="9">
    <location>
        <begin position="6"/>
        <end position="307"/>
    </location>
</feature>
<dbReference type="OrthoDB" id="9811743at2"/>
<evidence type="ECO:0000313" key="10">
    <source>
        <dbReference type="EMBL" id="KEP26318.1"/>
    </source>
</evidence>
<name>A0A081LAP2_9BACI</name>
<evidence type="ECO:0000256" key="6">
    <source>
        <dbReference type="ARBA" id="ARBA00023027"/>
    </source>
</evidence>
<protein>
    <recommendedName>
        <fullName evidence="5 8">dTDP-glucose 4,6-dehydratase</fullName>
        <ecNumber evidence="4 8">4.2.1.46</ecNumber>
    </recommendedName>
</protein>
<dbReference type="InterPro" id="IPR005888">
    <property type="entry name" value="dTDP_Gluc_deHydtase"/>
</dbReference>
<comment type="catalytic activity">
    <reaction evidence="1 8">
        <text>dTDP-alpha-D-glucose = dTDP-4-dehydro-6-deoxy-alpha-D-glucose + H2O</text>
        <dbReference type="Rhea" id="RHEA:17221"/>
        <dbReference type="ChEBI" id="CHEBI:15377"/>
        <dbReference type="ChEBI" id="CHEBI:57477"/>
        <dbReference type="ChEBI" id="CHEBI:57649"/>
        <dbReference type="EC" id="4.2.1.46"/>
    </reaction>
</comment>
<dbReference type="PANTHER" id="PTHR43000">
    <property type="entry name" value="DTDP-D-GLUCOSE 4,6-DEHYDRATASE-RELATED"/>
    <property type="match status" value="1"/>
</dbReference>
<gene>
    <name evidence="10" type="ORF">BA70_03405</name>
</gene>
<sequence length="321" mass="36204">MTKSYLITGGAGFIGLNFVKLLLQESDVRLTVFDKLTYASHPEEVDQLSNLPHFRFIQGDITLQHELDQVFDEAYDAIIHFAAESHVDRSIESAEPFIQTNVLGTYRMLEAVLKGKAKKLIHISTDEVYGDLELDDPAFTEQTPLSPNNPYSASKASSDLLVKSYIHTHQLPAMITRCSNNYGPYQHEEKLIPTIIRKAVNGEKIPIYGDGQQIRDWLYVEDHARAVKQVVENGTAGQVYNIGGGNEKTNLDLTKTILTQLGISHDQIAFIQDRKGHDRRYAIDASKLKGELGWAQETSFEEGIEKTINWYRAKYDQSEEG</sequence>
<dbReference type="Pfam" id="PF16363">
    <property type="entry name" value="GDP_Man_Dehyd"/>
    <property type="match status" value="1"/>
</dbReference>
<dbReference type="EMBL" id="JOTP01000011">
    <property type="protein sequence ID" value="KEP26318.1"/>
    <property type="molecule type" value="Genomic_DNA"/>
</dbReference>
<comment type="caution">
    <text evidence="10">The sequence shown here is derived from an EMBL/GenBank/DDBJ whole genome shotgun (WGS) entry which is preliminary data.</text>
</comment>
<evidence type="ECO:0000313" key="11">
    <source>
        <dbReference type="Proteomes" id="UP000028091"/>
    </source>
</evidence>
<keyword evidence="6" id="KW-0520">NAD</keyword>
<evidence type="ECO:0000256" key="5">
    <source>
        <dbReference type="ARBA" id="ARBA00016977"/>
    </source>
</evidence>
<evidence type="ECO:0000256" key="7">
    <source>
        <dbReference type="ARBA" id="ARBA00023239"/>
    </source>
</evidence>
<evidence type="ECO:0000256" key="4">
    <source>
        <dbReference type="ARBA" id="ARBA00011990"/>
    </source>
</evidence>
<dbReference type="EC" id="4.2.1.46" evidence="4 8"/>
<comment type="similarity">
    <text evidence="3 8">Belongs to the NAD(P)-dependent epimerase/dehydratase family. dTDP-glucose dehydratase subfamily.</text>
</comment>
<evidence type="ECO:0000256" key="8">
    <source>
        <dbReference type="RuleBase" id="RU004473"/>
    </source>
</evidence>
<reference evidence="10 11" key="1">
    <citation type="submission" date="2012-09" db="EMBL/GenBank/DDBJ databases">
        <title>Genome Sequence of Bacillus sp. DW5-4.</title>
        <authorList>
            <person name="Lai Q."/>
            <person name="Liu Y."/>
            <person name="Shao Z."/>
        </authorList>
    </citation>
    <scope>NUCLEOTIDE SEQUENCE [LARGE SCALE GENOMIC DNA]</scope>
    <source>
        <strain evidence="10 11">DW5-4</strain>
    </source>
</reference>
<dbReference type="InterPro" id="IPR016040">
    <property type="entry name" value="NAD(P)-bd_dom"/>
</dbReference>
<dbReference type="GO" id="GO:0008460">
    <property type="term" value="F:dTDP-glucose 4,6-dehydratase activity"/>
    <property type="evidence" value="ECO:0007669"/>
    <property type="project" value="UniProtKB-EC"/>
</dbReference>
<dbReference type="Proteomes" id="UP000028091">
    <property type="component" value="Unassembled WGS sequence"/>
</dbReference>
<dbReference type="SUPFAM" id="SSF51735">
    <property type="entry name" value="NAD(P)-binding Rossmann-fold domains"/>
    <property type="match status" value="1"/>
</dbReference>
<dbReference type="Gene3D" id="3.40.50.720">
    <property type="entry name" value="NAD(P)-binding Rossmann-like Domain"/>
    <property type="match status" value="1"/>
</dbReference>
<evidence type="ECO:0000256" key="3">
    <source>
        <dbReference type="ARBA" id="ARBA00008178"/>
    </source>
</evidence>
<dbReference type="InterPro" id="IPR036291">
    <property type="entry name" value="NAD(P)-bd_dom_sf"/>
</dbReference>
<evidence type="ECO:0000259" key="9">
    <source>
        <dbReference type="Pfam" id="PF16363"/>
    </source>
</evidence>
<dbReference type="Gene3D" id="3.90.25.10">
    <property type="entry name" value="UDP-galactose 4-epimerase, domain 1"/>
    <property type="match status" value="1"/>
</dbReference>
<comment type="cofactor">
    <cofactor evidence="2 8">
        <name>NAD(+)</name>
        <dbReference type="ChEBI" id="CHEBI:57540"/>
    </cofactor>
</comment>
<evidence type="ECO:0000256" key="1">
    <source>
        <dbReference type="ARBA" id="ARBA00001539"/>
    </source>
</evidence>
<evidence type="ECO:0000256" key="2">
    <source>
        <dbReference type="ARBA" id="ARBA00001911"/>
    </source>
</evidence>
<dbReference type="GO" id="GO:0009225">
    <property type="term" value="P:nucleotide-sugar metabolic process"/>
    <property type="evidence" value="ECO:0007669"/>
    <property type="project" value="InterPro"/>
</dbReference>
<proteinExistence type="inferred from homology"/>